<accession>A0A9W5WTY9</accession>
<dbReference type="Gene3D" id="3.40.50.300">
    <property type="entry name" value="P-loop containing nucleotide triphosphate hydrolases"/>
    <property type="match status" value="2"/>
</dbReference>
<dbReference type="InterPro" id="IPR027417">
    <property type="entry name" value="P-loop_NTPase"/>
</dbReference>
<protein>
    <submittedName>
        <fullName evidence="6">DEAD DEAH box helicase</fullName>
    </submittedName>
</protein>
<dbReference type="SUPFAM" id="SSF52540">
    <property type="entry name" value="P-loop containing nucleoside triphosphate hydrolases"/>
    <property type="match status" value="2"/>
</dbReference>
<dbReference type="GO" id="GO:0003676">
    <property type="term" value="F:nucleic acid binding"/>
    <property type="evidence" value="ECO:0007669"/>
    <property type="project" value="InterPro"/>
</dbReference>
<reference evidence="6" key="1">
    <citation type="submission" date="2019-12" db="EMBL/GenBank/DDBJ databases">
        <title>Genome sequence of Babesia ovis.</title>
        <authorList>
            <person name="Yamagishi J."/>
            <person name="Sevinc F."/>
            <person name="Xuan X."/>
        </authorList>
    </citation>
    <scope>NUCLEOTIDE SEQUENCE</scope>
    <source>
        <strain evidence="6">Selcuk</strain>
    </source>
</reference>
<evidence type="ECO:0000256" key="4">
    <source>
        <dbReference type="ARBA" id="ARBA00022840"/>
    </source>
</evidence>
<evidence type="ECO:0000256" key="2">
    <source>
        <dbReference type="ARBA" id="ARBA00022801"/>
    </source>
</evidence>
<organism evidence="6 7">
    <name type="scientific">Babesia ovis</name>
    <dbReference type="NCBI Taxonomy" id="5869"/>
    <lineage>
        <taxon>Eukaryota</taxon>
        <taxon>Sar</taxon>
        <taxon>Alveolata</taxon>
        <taxon>Apicomplexa</taxon>
        <taxon>Aconoidasida</taxon>
        <taxon>Piroplasmida</taxon>
        <taxon>Babesiidae</taxon>
        <taxon>Babesia</taxon>
    </lineage>
</organism>
<dbReference type="EMBL" id="BLIY01000006">
    <property type="protein sequence ID" value="GFE53368.1"/>
    <property type="molecule type" value="Genomic_DNA"/>
</dbReference>
<dbReference type="InterPro" id="IPR014001">
    <property type="entry name" value="Helicase_ATP-bd"/>
</dbReference>
<dbReference type="OrthoDB" id="432247at2759"/>
<evidence type="ECO:0000259" key="5">
    <source>
        <dbReference type="PROSITE" id="PS51194"/>
    </source>
</evidence>
<dbReference type="GO" id="GO:0003724">
    <property type="term" value="F:RNA helicase activity"/>
    <property type="evidence" value="ECO:0007669"/>
    <property type="project" value="TreeGrafter"/>
</dbReference>
<dbReference type="SMART" id="SM00490">
    <property type="entry name" value="HELICc"/>
    <property type="match status" value="1"/>
</dbReference>
<dbReference type="Proteomes" id="UP001057455">
    <property type="component" value="Unassembled WGS sequence"/>
</dbReference>
<keyword evidence="7" id="KW-1185">Reference proteome</keyword>
<dbReference type="Pfam" id="PF00270">
    <property type="entry name" value="DEAD"/>
    <property type="match status" value="1"/>
</dbReference>
<dbReference type="PROSITE" id="PS51194">
    <property type="entry name" value="HELICASE_CTER"/>
    <property type="match status" value="1"/>
</dbReference>
<evidence type="ECO:0000313" key="6">
    <source>
        <dbReference type="EMBL" id="GFE53368.1"/>
    </source>
</evidence>
<proteinExistence type="predicted"/>
<evidence type="ECO:0000313" key="7">
    <source>
        <dbReference type="Proteomes" id="UP001057455"/>
    </source>
</evidence>
<keyword evidence="3 6" id="KW-0347">Helicase</keyword>
<keyword evidence="1" id="KW-0547">Nucleotide-binding</keyword>
<dbReference type="CDD" id="cd18787">
    <property type="entry name" value="SF2_C_DEAD"/>
    <property type="match status" value="1"/>
</dbReference>
<dbReference type="InterPro" id="IPR050079">
    <property type="entry name" value="DEAD_box_RNA_helicase"/>
</dbReference>
<dbReference type="InterPro" id="IPR001650">
    <property type="entry name" value="Helicase_C-like"/>
</dbReference>
<evidence type="ECO:0000256" key="3">
    <source>
        <dbReference type="ARBA" id="ARBA00022806"/>
    </source>
</evidence>
<dbReference type="GO" id="GO:0005524">
    <property type="term" value="F:ATP binding"/>
    <property type="evidence" value="ECO:0007669"/>
    <property type="project" value="UniProtKB-KW"/>
</dbReference>
<sequence length="796" mass="89598">MARRVPLSVYDRLSCGSFGSRPLIQGYRRRQSLNIPAVETQPGRVEDAVVANNTTESPVHGKVKLHPMLRLALLRSRGISQLNETQESSFMSILSGKDVTIHAPIGSGKTLAYLLPIVNNIYNIHDLLEDLQLRHANQDLNVDTEENKLRHNALGYSRHVRHALLPRSMADLSQDPSDLQRSAAMALESQSTAEKLVDTLYKIDPRKLKRSAQGLPQISRRLWGRRSRSSIFRALMSNPLGSIRCCVIVVPNKDLVAQVLNEISAIDPLGRISVQTLTQVHSVPPKAEPGPEGTLDLDLGKQPFYPSPHTLYYLSDTPQKINLSYEDERQMIQNIPTVAIPEVTVKTVPINRGKAHATTHTVRSSLDTARYDRNLQSTSEGSTTALDPFAMQCYSVDGLIPRNVEYVKRPIMRHPVIQYGSCDIVVTTPHLFLNDILSSYRNGVVPACVVFDEVDTLLENNTSRSAMMELCSMLRPRPKMYHPLVNRGRPRPPRIPPCQFIKVASTINYGGMQTAGSMLYERFTTSTMVSAGPNHHIRHNLRYLQVDADFETKLRVLMETLVASPYAKTLIFADNIEHVRRITQLLRSESWPVMCFHSRSSLATRLGILETYKSEDVSILVSTDLLSRGIDIYPDHVIYFSFPRDAATFLHRAKGHPTVVTALVEPKDQVLAAEIYRAYRLGRPISHLFSRKRSLAKRKKALSSGYAPKLQSFNSLSTKGLTDNVDDMPKAQMDQPTQPRLGCKAHQNMDTITRQSVSTGDQDRIYADKDAVDVRYRRRNAKSRGIEFYNNFNEFS</sequence>
<name>A0A9W5WTY9_BABOV</name>
<keyword evidence="4" id="KW-0067">ATP-binding</keyword>
<gene>
    <name evidence="6" type="ORF">BaOVIS_007720</name>
</gene>
<dbReference type="PANTHER" id="PTHR47959:SF1">
    <property type="entry name" value="ATP-DEPENDENT RNA HELICASE DBPA"/>
    <property type="match status" value="1"/>
</dbReference>
<evidence type="ECO:0000256" key="1">
    <source>
        <dbReference type="ARBA" id="ARBA00022741"/>
    </source>
</evidence>
<feature type="domain" description="Helicase C-terminal" evidence="5">
    <location>
        <begin position="553"/>
        <end position="721"/>
    </location>
</feature>
<dbReference type="Pfam" id="PF00271">
    <property type="entry name" value="Helicase_C"/>
    <property type="match status" value="1"/>
</dbReference>
<dbReference type="InterPro" id="IPR011545">
    <property type="entry name" value="DEAD/DEAH_box_helicase_dom"/>
</dbReference>
<comment type="caution">
    <text evidence="6">The sequence shown here is derived from an EMBL/GenBank/DDBJ whole genome shotgun (WGS) entry which is preliminary data.</text>
</comment>
<dbReference type="GO" id="GO:0005829">
    <property type="term" value="C:cytosol"/>
    <property type="evidence" value="ECO:0007669"/>
    <property type="project" value="TreeGrafter"/>
</dbReference>
<dbReference type="AlphaFoldDB" id="A0A9W5WTY9"/>
<keyword evidence="2" id="KW-0378">Hydrolase</keyword>
<dbReference type="SMART" id="SM00487">
    <property type="entry name" value="DEXDc"/>
    <property type="match status" value="1"/>
</dbReference>
<dbReference type="GO" id="GO:0016787">
    <property type="term" value="F:hydrolase activity"/>
    <property type="evidence" value="ECO:0007669"/>
    <property type="project" value="UniProtKB-KW"/>
</dbReference>
<dbReference type="PANTHER" id="PTHR47959">
    <property type="entry name" value="ATP-DEPENDENT RNA HELICASE RHLE-RELATED"/>
    <property type="match status" value="1"/>
</dbReference>